<keyword evidence="11" id="KW-1185">Reference proteome</keyword>
<dbReference type="PANTHER" id="PTHR43772">
    <property type="entry name" value="ENDO-1,4-BETA-XYLANASE"/>
    <property type="match status" value="1"/>
</dbReference>
<keyword evidence="4" id="KW-0119">Carbohydrate metabolism</keyword>
<dbReference type="AlphaFoldDB" id="A0A6G9ALA5"/>
<protein>
    <submittedName>
        <fullName evidence="10">Family 43 glycosylhydrolase</fullName>
    </submittedName>
</protein>
<keyword evidence="2" id="KW-0624">Polysaccharide degradation</keyword>
<evidence type="ECO:0000256" key="2">
    <source>
        <dbReference type="ARBA" id="ARBA00022651"/>
    </source>
</evidence>
<evidence type="ECO:0000256" key="9">
    <source>
        <dbReference type="SAM" id="SignalP"/>
    </source>
</evidence>
<dbReference type="KEGG" id="spib:G8759_10710"/>
<evidence type="ECO:0000256" key="1">
    <source>
        <dbReference type="ARBA" id="ARBA00009865"/>
    </source>
</evidence>
<dbReference type="SUPFAM" id="SSF75005">
    <property type="entry name" value="Arabinanase/levansucrase/invertase"/>
    <property type="match status" value="1"/>
</dbReference>
<dbReference type="InterPro" id="IPR023296">
    <property type="entry name" value="Glyco_hydro_beta-prop_sf"/>
</dbReference>
<keyword evidence="2" id="KW-0858">Xylan degradation</keyword>
<dbReference type="CDD" id="cd08991">
    <property type="entry name" value="GH43_HoAraf43-like"/>
    <property type="match status" value="1"/>
</dbReference>
<dbReference type="Proteomes" id="UP000501802">
    <property type="component" value="Chromosome"/>
</dbReference>
<dbReference type="RefSeq" id="WP_167207782.1">
    <property type="nucleotide sequence ID" value="NZ_CP050063.1"/>
</dbReference>
<organism evidence="10 11">
    <name type="scientific">Spirosoma aureum</name>
    <dbReference type="NCBI Taxonomy" id="2692134"/>
    <lineage>
        <taxon>Bacteria</taxon>
        <taxon>Pseudomonadati</taxon>
        <taxon>Bacteroidota</taxon>
        <taxon>Cytophagia</taxon>
        <taxon>Cytophagales</taxon>
        <taxon>Cytophagaceae</taxon>
        <taxon>Spirosoma</taxon>
    </lineage>
</organism>
<evidence type="ECO:0000256" key="7">
    <source>
        <dbReference type="PIRSR" id="PIRSR606710-2"/>
    </source>
</evidence>
<comment type="similarity">
    <text evidence="1 8">Belongs to the glycosyl hydrolase 43 family.</text>
</comment>
<feature type="active site" description="Proton donor" evidence="6">
    <location>
        <position position="261"/>
    </location>
</feature>
<proteinExistence type="inferred from homology"/>
<feature type="site" description="Important for catalytic activity, responsible for pKa modulation of the active site Glu and correct orientation of both the proton donor and substrate" evidence="7">
    <location>
        <position position="166"/>
    </location>
</feature>
<evidence type="ECO:0000256" key="5">
    <source>
        <dbReference type="ARBA" id="ARBA00023295"/>
    </source>
</evidence>
<name>A0A6G9ALA5_9BACT</name>
<feature type="active site" description="Proton acceptor" evidence="6">
    <location>
        <position position="44"/>
    </location>
</feature>
<sequence>MQKSLLLVGFLTFLFFSYSSAQTTQSVTRAKTTYTNPLPVQFGDPYVLYTQGTYYMYGTGGGADKGFAAYSSKDMVNWKSEGQVYFHNNKNGWSDPKASWGGAYWAPEVYEVKGKYYLVYSAQWQVNPTQEVENFRIGVAVADKPTGPFIDLSNKPIFDPGYPIIDANVFFDTNGKAYLYFSRCCYKHPVDSEVADLARKKGWYNAIEESWVYGIELKPDFSGVIGEPVLVLRPPVSLSDKQADWESRSVTAREVNRRWTEGSVTFKKDNLYYIMYSANHFGGRYYAIGYATSSSPLGPFKKAANNPILQQNTDQGGNVTGTGHNSIAYSPDRKEMFCVYHARTAKTGDERVVCIDRMEVKNGKIMIAGPTTTPQKLPSGATKTLNNN</sequence>
<keyword evidence="3 8" id="KW-0378">Hydrolase</keyword>
<evidence type="ECO:0000256" key="3">
    <source>
        <dbReference type="ARBA" id="ARBA00022801"/>
    </source>
</evidence>
<evidence type="ECO:0000256" key="4">
    <source>
        <dbReference type="ARBA" id="ARBA00023277"/>
    </source>
</evidence>
<dbReference type="GO" id="GO:0004553">
    <property type="term" value="F:hydrolase activity, hydrolyzing O-glycosyl compounds"/>
    <property type="evidence" value="ECO:0007669"/>
    <property type="project" value="InterPro"/>
</dbReference>
<evidence type="ECO:0000256" key="6">
    <source>
        <dbReference type="PIRSR" id="PIRSR606710-1"/>
    </source>
</evidence>
<gene>
    <name evidence="10" type="ORF">G8759_10710</name>
</gene>
<dbReference type="PANTHER" id="PTHR43772:SF2">
    <property type="entry name" value="PUTATIVE (AFU_ORTHOLOGUE AFUA_2G04480)-RELATED"/>
    <property type="match status" value="1"/>
</dbReference>
<feature type="chain" id="PRO_5026336154" evidence="9">
    <location>
        <begin position="22"/>
        <end position="388"/>
    </location>
</feature>
<dbReference type="InterPro" id="IPR006710">
    <property type="entry name" value="Glyco_hydro_43"/>
</dbReference>
<evidence type="ECO:0000313" key="10">
    <source>
        <dbReference type="EMBL" id="QIP13065.1"/>
    </source>
</evidence>
<keyword evidence="9" id="KW-0732">Signal</keyword>
<keyword evidence="5 8" id="KW-0326">Glycosidase</keyword>
<dbReference type="Pfam" id="PF04616">
    <property type="entry name" value="Glyco_hydro_43"/>
    <property type="match status" value="1"/>
</dbReference>
<accession>A0A6G9ALA5</accession>
<evidence type="ECO:0000313" key="11">
    <source>
        <dbReference type="Proteomes" id="UP000501802"/>
    </source>
</evidence>
<dbReference type="Gene3D" id="2.115.10.20">
    <property type="entry name" value="Glycosyl hydrolase domain, family 43"/>
    <property type="match status" value="1"/>
</dbReference>
<evidence type="ECO:0000256" key="8">
    <source>
        <dbReference type="RuleBase" id="RU361187"/>
    </source>
</evidence>
<dbReference type="InterPro" id="IPR052176">
    <property type="entry name" value="Glycosyl_Hydrlase_43_Enz"/>
</dbReference>
<dbReference type="GO" id="GO:0045493">
    <property type="term" value="P:xylan catabolic process"/>
    <property type="evidence" value="ECO:0007669"/>
    <property type="project" value="UniProtKB-KW"/>
</dbReference>
<reference evidence="10 11" key="1">
    <citation type="submission" date="2020-03" db="EMBL/GenBank/DDBJ databases">
        <authorList>
            <person name="Kim M.K."/>
        </authorList>
    </citation>
    <scope>NUCLEOTIDE SEQUENCE [LARGE SCALE GENOMIC DNA]</scope>
    <source>
        <strain evidence="10 11">BT328</strain>
    </source>
</reference>
<dbReference type="EMBL" id="CP050063">
    <property type="protein sequence ID" value="QIP13065.1"/>
    <property type="molecule type" value="Genomic_DNA"/>
</dbReference>
<feature type="signal peptide" evidence="9">
    <location>
        <begin position="1"/>
        <end position="21"/>
    </location>
</feature>